<keyword evidence="5" id="KW-1185">Reference proteome</keyword>
<evidence type="ECO:0000256" key="1">
    <source>
        <dbReference type="ARBA" id="ARBA00004613"/>
    </source>
</evidence>
<proteinExistence type="predicted"/>
<dbReference type="RefSeq" id="WP_014218182.1">
    <property type="nucleotide sequence ID" value="NZ_LWBO01000003.1"/>
</dbReference>
<protein>
    <recommendedName>
        <fullName evidence="3">NodB homology domain-containing protein</fullName>
    </recommendedName>
</protein>
<dbReference type="PROSITE" id="PS51677">
    <property type="entry name" value="NODB"/>
    <property type="match status" value="1"/>
</dbReference>
<evidence type="ECO:0000313" key="5">
    <source>
        <dbReference type="Proteomes" id="UP000192277"/>
    </source>
</evidence>
<sequence>MKLFGSKNDPLRVLLYHKISSNGYRDYLTVTREDLHVQFRFLAQEGYTPLLLSDLIKHVRSKDPLPEKPILITFDDGYRDNYTTMYPVLKKYNLKANIFLVPAFLELGETIQESYLKLTDLHDMDPDLVEYGLHSYDHKSYKQLSLSAIEEDITKCRQYLQEKKIAYQDCIAYPYGSFPKRNPVKRRQFLNTLSANRILLAFRIGNRLNPVPLADPLVIQRLDIRGDEPFEIFKRKLQKGKRLI</sequence>
<dbReference type="PANTHER" id="PTHR34216:SF3">
    <property type="entry name" value="POLY-BETA-1,6-N-ACETYL-D-GLUCOSAMINE N-DEACETYLASE"/>
    <property type="match status" value="1"/>
</dbReference>
<feature type="domain" description="NodB homology" evidence="3">
    <location>
        <begin position="68"/>
        <end position="244"/>
    </location>
</feature>
<dbReference type="InterPro" id="IPR002509">
    <property type="entry name" value="NODB_dom"/>
</dbReference>
<comment type="caution">
    <text evidence="4">The sequence shown here is derived from an EMBL/GenBank/DDBJ whole genome shotgun (WGS) entry which is preliminary data.</text>
</comment>
<dbReference type="PANTHER" id="PTHR34216">
    <property type="match status" value="1"/>
</dbReference>
<evidence type="ECO:0000256" key="2">
    <source>
        <dbReference type="ARBA" id="ARBA00022729"/>
    </source>
</evidence>
<organism evidence="4 5">
    <name type="scientific">Niastella koreensis</name>
    <dbReference type="NCBI Taxonomy" id="354356"/>
    <lineage>
        <taxon>Bacteria</taxon>
        <taxon>Pseudomonadati</taxon>
        <taxon>Bacteroidota</taxon>
        <taxon>Chitinophagia</taxon>
        <taxon>Chitinophagales</taxon>
        <taxon>Chitinophagaceae</taxon>
        <taxon>Niastella</taxon>
    </lineage>
</organism>
<evidence type="ECO:0000259" key="3">
    <source>
        <dbReference type="PROSITE" id="PS51677"/>
    </source>
</evidence>
<dbReference type="CDD" id="cd10918">
    <property type="entry name" value="CE4_NodB_like_5s_6s"/>
    <property type="match status" value="1"/>
</dbReference>
<dbReference type="InterPro" id="IPR011330">
    <property type="entry name" value="Glyco_hydro/deAcase_b/a-brl"/>
</dbReference>
<evidence type="ECO:0000313" key="4">
    <source>
        <dbReference type="EMBL" id="OQP53275.1"/>
    </source>
</evidence>
<gene>
    <name evidence="4" type="ORF">A4D02_23075</name>
</gene>
<reference evidence="4 5" key="1">
    <citation type="submission" date="2016-04" db="EMBL/GenBank/DDBJ databases">
        <authorList>
            <person name="Chen L."/>
            <person name="Zhuang W."/>
            <person name="Wang G."/>
        </authorList>
    </citation>
    <scope>NUCLEOTIDE SEQUENCE [LARGE SCALE GENOMIC DNA]</scope>
    <source>
        <strain evidence="5">GR20</strain>
    </source>
</reference>
<name>A0ABX3P408_9BACT</name>
<accession>A0ABX3P408</accession>
<dbReference type="InterPro" id="IPR051398">
    <property type="entry name" value="Polysacch_Deacetylase"/>
</dbReference>
<comment type="subcellular location">
    <subcellularLocation>
        <location evidence="1">Secreted</location>
    </subcellularLocation>
</comment>
<dbReference type="SUPFAM" id="SSF88713">
    <property type="entry name" value="Glycoside hydrolase/deacetylase"/>
    <property type="match status" value="1"/>
</dbReference>
<dbReference type="Gene3D" id="3.20.20.370">
    <property type="entry name" value="Glycoside hydrolase/deacetylase"/>
    <property type="match status" value="1"/>
</dbReference>
<keyword evidence="2" id="KW-0732">Signal</keyword>
<dbReference type="Proteomes" id="UP000192277">
    <property type="component" value="Unassembled WGS sequence"/>
</dbReference>
<dbReference type="Pfam" id="PF01522">
    <property type="entry name" value="Polysacc_deac_1"/>
    <property type="match status" value="1"/>
</dbReference>
<dbReference type="EMBL" id="LWBO01000003">
    <property type="protein sequence ID" value="OQP53275.1"/>
    <property type="molecule type" value="Genomic_DNA"/>
</dbReference>